<comment type="caution">
    <text evidence="2">The sequence shown here is derived from an EMBL/GenBank/DDBJ whole genome shotgun (WGS) entry which is preliminary data.</text>
</comment>
<accession>A0A5C5YHU2</accession>
<dbReference type="EMBL" id="SJPO01000008">
    <property type="protein sequence ID" value="TWT74545.1"/>
    <property type="molecule type" value="Genomic_DNA"/>
</dbReference>
<evidence type="ECO:0000256" key="1">
    <source>
        <dbReference type="SAM" id="SignalP"/>
    </source>
</evidence>
<organism evidence="2 3">
    <name type="scientific">Posidoniimonas polymericola</name>
    <dbReference type="NCBI Taxonomy" id="2528002"/>
    <lineage>
        <taxon>Bacteria</taxon>
        <taxon>Pseudomonadati</taxon>
        <taxon>Planctomycetota</taxon>
        <taxon>Planctomycetia</taxon>
        <taxon>Pirellulales</taxon>
        <taxon>Lacipirellulaceae</taxon>
        <taxon>Posidoniimonas</taxon>
    </lineage>
</organism>
<dbReference type="AlphaFoldDB" id="A0A5C5YHU2"/>
<protein>
    <recommendedName>
        <fullName evidence="4">Cytochrome c domain-containing protein</fullName>
    </recommendedName>
</protein>
<proteinExistence type="predicted"/>
<evidence type="ECO:0000313" key="2">
    <source>
        <dbReference type="EMBL" id="TWT74545.1"/>
    </source>
</evidence>
<gene>
    <name evidence="2" type="ORF">Pla123a_33690</name>
</gene>
<reference evidence="2 3" key="1">
    <citation type="submission" date="2019-02" db="EMBL/GenBank/DDBJ databases">
        <title>Deep-cultivation of Planctomycetes and their phenomic and genomic characterization uncovers novel biology.</title>
        <authorList>
            <person name="Wiegand S."/>
            <person name="Jogler M."/>
            <person name="Boedeker C."/>
            <person name="Pinto D."/>
            <person name="Vollmers J."/>
            <person name="Rivas-Marin E."/>
            <person name="Kohn T."/>
            <person name="Peeters S.H."/>
            <person name="Heuer A."/>
            <person name="Rast P."/>
            <person name="Oberbeckmann S."/>
            <person name="Bunk B."/>
            <person name="Jeske O."/>
            <person name="Meyerdierks A."/>
            <person name="Storesund J.E."/>
            <person name="Kallscheuer N."/>
            <person name="Luecker S."/>
            <person name="Lage O.M."/>
            <person name="Pohl T."/>
            <person name="Merkel B.J."/>
            <person name="Hornburger P."/>
            <person name="Mueller R.-W."/>
            <person name="Bruemmer F."/>
            <person name="Labrenz M."/>
            <person name="Spormann A.M."/>
            <person name="Op Den Camp H."/>
            <person name="Overmann J."/>
            <person name="Amann R."/>
            <person name="Jetten M.S.M."/>
            <person name="Mascher T."/>
            <person name="Medema M.H."/>
            <person name="Devos D.P."/>
            <person name="Kaster A.-K."/>
            <person name="Ovreas L."/>
            <person name="Rohde M."/>
            <person name="Galperin M.Y."/>
            <person name="Jogler C."/>
        </authorList>
    </citation>
    <scope>NUCLEOTIDE SEQUENCE [LARGE SCALE GENOMIC DNA]</scope>
    <source>
        <strain evidence="2 3">Pla123a</strain>
    </source>
</reference>
<keyword evidence="3" id="KW-1185">Reference proteome</keyword>
<feature type="chain" id="PRO_5022748123" description="Cytochrome c domain-containing protein" evidence="1">
    <location>
        <begin position="19"/>
        <end position="418"/>
    </location>
</feature>
<sequence length="418" mass="45600" precursor="true">MLLLAAVLALLVHGGACRAESDYDAAPIRYSSSAPEDVVAQLKSAVDEGVVRLEWDADHGWLPALLDYLAAPTDSQTLVFSKTSQQRRLISPDRPRALYFNDDVYLGWIPGAPLLEVSAVDPRLGAVFYTVDQTNHDRPDIQRDGGQCLACHATRQTEGVPGYLLRSVHPAVTGEPRLDLGGLASTPATPYSKRYGGWYVTARRDPLGHRGNSITRGDSLVPLAPSPLPTLDSVLATDRYLRPDSDLVALLVLEHQAHLHNLIARAGQETRRALHYNAALNDALDRPATHRSDSTRRRIDAAVRQLVRGLLMGGEPPLRGRVEGSGFAERYASEGPFDPAGRSLRQLDLRTRLFRYPCSPLVYSKAFDALPEEALASVRLQLAAALAESPAEGFEHLSAADRRAIREILTATKPGLLP</sequence>
<feature type="signal peptide" evidence="1">
    <location>
        <begin position="1"/>
        <end position="18"/>
    </location>
</feature>
<keyword evidence="1" id="KW-0732">Signal</keyword>
<name>A0A5C5YHU2_9BACT</name>
<evidence type="ECO:0008006" key="4">
    <source>
        <dbReference type="Google" id="ProtNLM"/>
    </source>
</evidence>
<dbReference type="Proteomes" id="UP000318478">
    <property type="component" value="Unassembled WGS sequence"/>
</dbReference>
<evidence type="ECO:0000313" key="3">
    <source>
        <dbReference type="Proteomes" id="UP000318478"/>
    </source>
</evidence>